<feature type="region of interest" description="Disordered" evidence="1">
    <location>
        <begin position="912"/>
        <end position="931"/>
    </location>
</feature>
<dbReference type="GO" id="GO:0005802">
    <property type="term" value="C:trans-Golgi network"/>
    <property type="evidence" value="ECO:0007669"/>
    <property type="project" value="TreeGrafter"/>
</dbReference>
<evidence type="ECO:0000313" key="3">
    <source>
        <dbReference type="Proteomes" id="UP001049176"/>
    </source>
</evidence>
<feature type="region of interest" description="Disordered" evidence="1">
    <location>
        <begin position="490"/>
        <end position="525"/>
    </location>
</feature>
<dbReference type="RefSeq" id="XP_043004606.1">
    <property type="nucleotide sequence ID" value="XM_043157239.1"/>
</dbReference>
<dbReference type="Proteomes" id="UP001049176">
    <property type="component" value="Chromosome 8"/>
</dbReference>
<feature type="region of interest" description="Disordered" evidence="1">
    <location>
        <begin position="151"/>
        <end position="176"/>
    </location>
</feature>
<protein>
    <submittedName>
        <fullName evidence="2">Uncharacterized protein</fullName>
    </submittedName>
</protein>
<keyword evidence="3" id="KW-1185">Reference proteome</keyword>
<feature type="region of interest" description="Disordered" evidence="1">
    <location>
        <begin position="816"/>
        <end position="892"/>
    </location>
</feature>
<feature type="region of interest" description="Disordered" evidence="1">
    <location>
        <begin position="705"/>
        <end position="786"/>
    </location>
</feature>
<dbReference type="PANTHER" id="PTHR28159">
    <property type="entry name" value="TRAFFICKING PROTEIN PARTICLE COMPLEX II-SPECIFIC SUBUNIT 65"/>
    <property type="match status" value="1"/>
</dbReference>
<sequence>MYILLLYACDYSTVEISYHDHHVYWLGIAWISSCTDPLTLQYSKTRIESFVDVMTSQFEHLFAATVLDVVVPNTSLEFPPSQLATDEWLDSLRSGTLGDRREAFFDEHIQAVLTARIPHPEPENSPVDPPHTLLSFLAHFQVSLEASYISPTPDITDHPNTATPRTDVPPRSVSLKGKKPMALNLSPNPSPKVPPQSVHPPILPPATPIPTPASAETDRRYAQSEGVMLCTRIWGAEGPSTLGDEGDEATENPDSKQETVEMTRNQAKPQEDFHLIWSERENVWVAAYKIVFTVAYLRLPFRLPAGVSPLLCITLSTTLRDLPVAVNGPKNPLARYISTIGGNRLTVPSSSPIVPSAPNLSSQPEVSAPKGGLGEVNLLGALFSVPSALQSPVSPSSTPVINPPESQLVLPSTRLGSSMRSSLFFLPSTPAGLPPSPLYSPMQTPGGGLKPASHPTLRKSFRKTLFATSGFKVRMRTVFVPSLTIDAEQDEGYLSGDGVERNDGKNRSEEGDKEEQDEPSSGSEEGTVVLCVEIENEQDHFSKSSDYGGRNAGGFLVERVEVSIGGGESEGASAHLIGWGADALLSLKRKKATVDNNFPLLLTPREQFNLLYAVTFLRSPEEVDYMSTLSIEGRSAGLKLGNKALAQAAGGKDMLQRSVTLKIFGRPSYVSPSETETSFYPTSTFCTRWNCILDLSTTSLIDRRAEDDSMESTPTANPNRPFSTSAPSVLPEPASPFPASITSPRLPPSNVGPLIAGDARRASFGTLSKSGTSSRSSTPAYASSIADSRRHTVAGAGITSGAAGLIKAATAGARNSFAPGMSSPPLPERRDGFPGVPPQRERRDSGPRSSPLSYTPPSTVLQTQIPRSPTTYEAPPLPPFKDRAGNLTVSVPGPSLDQVMMGHMPPVTPAYPAYPTHASPNQSPLPPTPNLGPYIPQGGANVSPGYGSYSGPSVEVPRDKGLMMGSSPGYSPQTPTPHVGFGNGGAPPGIFDGGGGVGLNMSRLGGGVADPIVVSIGLIHKGKSTETGKIHPSDRFALNIFVFNKSSWTRRFDVSCPDPRMLRKNEERLGSLRKSFESGRATALPGVVPLENRVRIGYVGICVFFRVPWESHGPHIALFTPLLANLWE</sequence>
<dbReference type="KEGG" id="more:E1B28_012158"/>
<reference evidence="2" key="1">
    <citation type="journal article" date="2021" name="Genome Biol. Evol.">
        <title>The assembled and annotated genome of the fairy-ring fungus Marasmius oreades.</title>
        <authorList>
            <person name="Hiltunen M."/>
            <person name="Ament-Velasquez S.L."/>
            <person name="Johannesson H."/>
        </authorList>
    </citation>
    <scope>NUCLEOTIDE SEQUENCE</scope>
    <source>
        <strain evidence="2">03SP1</strain>
    </source>
</reference>
<dbReference type="GO" id="GO:0006891">
    <property type="term" value="P:intra-Golgi vesicle-mediated transport"/>
    <property type="evidence" value="ECO:0007669"/>
    <property type="project" value="InterPro"/>
</dbReference>
<accession>A0A9P7RRQ9</accession>
<organism evidence="2 3">
    <name type="scientific">Marasmius oreades</name>
    <name type="common">fairy-ring Marasmius</name>
    <dbReference type="NCBI Taxonomy" id="181124"/>
    <lineage>
        <taxon>Eukaryota</taxon>
        <taxon>Fungi</taxon>
        <taxon>Dikarya</taxon>
        <taxon>Basidiomycota</taxon>
        <taxon>Agaricomycotina</taxon>
        <taxon>Agaricomycetes</taxon>
        <taxon>Agaricomycetidae</taxon>
        <taxon>Agaricales</taxon>
        <taxon>Marasmiineae</taxon>
        <taxon>Marasmiaceae</taxon>
        <taxon>Marasmius</taxon>
    </lineage>
</organism>
<dbReference type="OrthoDB" id="24630at2759"/>
<dbReference type="GeneID" id="66081233"/>
<dbReference type="EMBL" id="CM032188">
    <property type="protein sequence ID" value="KAG7088135.1"/>
    <property type="molecule type" value="Genomic_DNA"/>
</dbReference>
<dbReference type="AlphaFoldDB" id="A0A9P7RRQ9"/>
<dbReference type="PANTHER" id="PTHR28159:SF1">
    <property type="entry name" value="TRAFFICKING PROTEIN PARTICLE COMPLEX II-SPECIFIC SUBUNIT 65"/>
    <property type="match status" value="1"/>
</dbReference>
<name>A0A9P7RRQ9_9AGAR</name>
<proteinExistence type="predicted"/>
<feature type="compositionally biased region" description="Low complexity" evidence="1">
    <location>
        <begin position="766"/>
        <end position="784"/>
    </location>
</feature>
<feature type="compositionally biased region" description="Basic and acidic residues" evidence="1">
    <location>
        <begin position="498"/>
        <end position="510"/>
    </location>
</feature>
<gene>
    <name evidence="2" type="ORF">E1B28_012158</name>
</gene>
<feature type="compositionally biased region" description="Polar residues" evidence="1">
    <location>
        <begin position="711"/>
        <end position="727"/>
    </location>
</feature>
<evidence type="ECO:0000313" key="2">
    <source>
        <dbReference type="EMBL" id="KAG7088135.1"/>
    </source>
</evidence>
<comment type="caution">
    <text evidence="2">The sequence shown here is derived from an EMBL/GenBank/DDBJ whole genome shotgun (WGS) entry which is preliminary data.</text>
</comment>
<feature type="compositionally biased region" description="Polar residues" evidence="1">
    <location>
        <begin position="847"/>
        <end position="871"/>
    </location>
</feature>
<evidence type="ECO:0000256" key="1">
    <source>
        <dbReference type="SAM" id="MobiDB-lite"/>
    </source>
</evidence>
<dbReference type="GO" id="GO:1990071">
    <property type="term" value="C:TRAPPII protein complex"/>
    <property type="evidence" value="ECO:0007669"/>
    <property type="project" value="InterPro"/>
</dbReference>
<dbReference type="InterPro" id="IPR024662">
    <property type="entry name" value="Trs65"/>
</dbReference>